<evidence type="ECO:0000313" key="1">
    <source>
        <dbReference type="Ensembl" id="ENSXCOP00000000881.1"/>
    </source>
</evidence>
<sequence>MNFVFQHDIDSKRLKKSKQKKSKVLQWPCQKKAVWENMSKSRCKGDIKELNLTYLCNFHLLKRVPQNNRSTFRLLTNF</sequence>
<dbReference type="AlphaFoldDB" id="A0A3B5KTD9"/>
<dbReference type="Ensembl" id="ENSXCOT00000000892.1">
    <property type="protein sequence ID" value="ENSXCOP00000000881.1"/>
    <property type="gene ID" value="ENSXCOG00000000741.1"/>
</dbReference>
<dbReference type="Proteomes" id="UP000261380">
    <property type="component" value="Unplaced"/>
</dbReference>
<evidence type="ECO:0000313" key="2">
    <source>
        <dbReference type="Proteomes" id="UP000261380"/>
    </source>
</evidence>
<organism evidence="1 2">
    <name type="scientific">Xiphophorus couchianus</name>
    <name type="common">Monterrey platyfish</name>
    <dbReference type="NCBI Taxonomy" id="32473"/>
    <lineage>
        <taxon>Eukaryota</taxon>
        <taxon>Metazoa</taxon>
        <taxon>Chordata</taxon>
        <taxon>Craniata</taxon>
        <taxon>Vertebrata</taxon>
        <taxon>Euteleostomi</taxon>
        <taxon>Actinopterygii</taxon>
        <taxon>Neopterygii</taxon>
        <taxon>Teleostei</taxon>
        <taxon>Neoteleostei</taxon>
        <taxon>Acanthomorphata</taxon>
        <taxon>Ovalentaria</taxon>
        <taxon>Atherinomorphae</taxon>
        <taxon>Cyprinodontiformes</taxon>
        <taxon>Poeciliidae</taxon>
        <taxon>Poeciliinae</taxon>
        <taxon>Xiphophorus</taxon>
    </lineage>
</organism>
<reference evidence="1" key="1">
    <citation type="submission" date="2025-08" db="UniProtKB">
        <authorList>
            <consortium name="Ensembl"/>
        </authorList>
    </citation>
    <scope>IDENTIFICATION</scope>
</reference>
<name>A0A3B5KTD9_9TELE</name>
<accession>A0A3B5KTD9</accession>
<reference evidence="1" key="2">
    <citation type="submission" date="2025-09" db="UniProtKB">
        <authorList>
            <consortium name="Ensembl"/>
        </authorList>
    </citation>
    <scope>IDENTIFICATION</scope>
</reference>
<protein>
    <submittedName>
        <fullName evidence="1">Uncharacterized protein</fullName>
    </submittedName>
</protein>
<proteinExistence type="predicted"/>
<keyword evidence="2" id="KW-1185">Reference proteome</keyword>